<reference evidence="1 3" key="1">
    <citation type="journal article" date="2008" name="Science">
        <title>The Physcomitrella genome reveals evolutionary insights into the conquest of land by plants.</title>
        <authorList>
            <person name="Rensing S."/>
            <person name="Lang D."/>
            <person name="Zimmer A."/>
            <person name="Terry A."/>
            <person name="Salamov A."/>
            <person name="Shapiro H."/>
            <person name="Nishiyama T."/>
            <person name="Perroud P.-F."/>
            <person name="Lindquist E."/>
            <person name="Kamisugi Y."/>
            <person name="Tanahashi T."/>
            <person name="Sakakibara K."/>
            <person name="Fujita T."/>
            <person name="Oishi K."/>
            <person name="Shin-I T."/>
            <person name="Kuroki Y."/>
            <person name="Toyoda A."/>
            <person name="Suzuki Y."/>
            <person name="Hashimoto A."/>
            <person name="Yamaguchi K."/>
            <person name="Sugano A."/>
            <person name="Kohara Y."/>
            <person name="Fujiyama A."/>
            <person name="Anterola A."/>
            <person name="Aoki S."/>
            <person name="Ashton N."/>
            <person name="Barbazuk W.B."/>
            <person name="Barker E."/>
            <person name="Bennetzen J."/>
            <person name="Bezanilla M."/>
            <person name="Blankenship R."/>
            <person name="Cho S.H."/>
            <person name="Dutcher S."/>
            <person name="Estelle M."/>
            <person name="Fawcett J.A."/>
            <person name="Gundlach H."/>
            <person name="Hanada K."/>
            <person name="Heyl A."/>
            <person name="Hicks K.A."/>
            <person name="Hugh J."/>
            <person name="Lohr M."/>
            <person name="Mayer K."/>
            <person name="Melkozernov A."/>
            <person name="Murata T."/>
            <person name="Nelson D."/>
            <person name="Pils B."/>
            <person name="Prigge M."/>
            <person name="Reiss B."/>
            <person name="Renner T."/>
            <person name="Rombauts S."/>
            <person name="Rushton P."/>
            <person name="Sanderfoot A."/>
            <person name="Schween G."/>
            <person name="Shiu S.-H."/>
            <person name="Stueber K."/>
            <person name="Theodoulou F.L."/>
            <person name="Tu H."/>
            <person name="Van de Peer Y."/>
            <person name="Verrier P.J."/>
            <person name="Waters E."/>
            <person name="Wood A."/>
            <person name="Yang L."/>
            <person name="Cove D."/>
            <person name="Cuming A."/>
            <person name="Hasebe M."/>
            <person name="Lucas S."/>
            <person name="Mishler D.B."/>
            <person name="Reski R."/>
            <person name="Grigoriev I."/>
            <person name="Quatrano R.S."/>
            <person name="Boore J.L."/>
        </authorList>
    </citation>
    <scope>NUCLEOTIDE SEQUENCE [LARGE SCALE GENOMIC DNA]</scope>
    <source>
        <strain evidence="2 3">cv. Gransden 2004</strain>
    </source>
</reference>
<dbReference type="Gramene" id="Pp3c9_13600V3.1">
    <property type="protein sequence ID" value="PAC:32911632.CDS.1"/>
    <property type="gene ID" value="Pp3c9_13600"/>
</dbReference>
<dbReference type="EnsemblPlants" id="Pp3c9_13600V3.1">
    <property type="protein sequence ID" value="PAC:32911632.CDS.1"/>
    <property type="gene ID" value="Pp3c9_13600"/>
</dbReference>
<organism evidence="1">
    <name type="scientific">Physcomitrium patens</name>
    <name type="common">Spreading-leaved earth moss</name>
    <name type="synonym">Physcomitrella patens</name>
    <dbReference type="NCBI Taxonomy" id="3218"/>
    <lineage>
        <taxon>Eukaryota</taxon>
        <taxon>Viridiplantae</taxon>
        <taxon>Streptophyta</taxon>
        <taxon>Embryophyta</taxon>
        <taxon>Bryophyta</taxon>
        <taxon>Bryophytina</taxon>
        <taxon>Bryopsida</taxon>
        <taxon>Funariidae</taxon>
        <taxon>Funariales</taxon>
        <taxon>Funariaceae</taxon>
        <taxon>Physcomitrium</taxon>
    </lineage>
</organism>
<dbReference type="InterPro" id="IPR032675">
    <property type="entry name" value="LRR_dom_sf"/>
</dbReference>
<evidence type="ECO:0000313" key="1">
    <source>
        <dbReference type="EMBL" id="PNR48188.1"/>
    </source>
</evidence>
<evidence type="ECO:0000313" key="2">
    <source>
        <dbReference type="EnsemblPlants" id="PAC:32911632.CDS.1"/>
    </source>
</evidence>
<dbReference type="Gene3D" id="3.80.10.10">
    <property type="entry name" value="Ribonuclease Inhibitor"/>
    <property type="match status" value="1"/>
</dbReference>
<gene>
    <name evidence="1" type="ORF">PHYPA_012663</name>
</gene>
<dbReference type="PaxDb" id="3218-PP1S29_88V6.1"/>
<reference evidence="1 3" key="2">
    <citation type="journal article" date="2018" name="Plant J.">
        <title>The Physcomitrella patens chromosome-scale assembly reveals moss genome structure and evolution.</title>
        <authorList>
            <person name="Lang D."/>
            <person name="Ullrich K.K."/>
            <person name="Murat F."/>
            <person name="Fuchs J."/>
            <person name="Jenkins J."/>
            <person name="Haas F.B."/>
            <person name="Piednoel M."/>
            <person name="Gundlach H."/>
            <person name="Van Bel M."/>
            <person name="Meyberg R."/>
            <person name="Vives C."/>
            <person name="Morata J."/>
            <person name="Symeonidi A."/>
            <person name="Hiss M."/>
            <person name="Muchero W."/>
            <person name="Kamisugi Y."/>
            <person name="Saleh O."/>
            <person name="Blanc G."/>
            <person name="Decker E.L."/>
            <person name="van Gessel N."/>
            <person name="Grimwood J."/>
            <person name="Hayes R.D."/>
            <person name="Graham S.W."/>
            <person name="Gunter L.E."/>
            <person name="McDaniel S.F."/>
            <person name="Hoernstein S.N.W."/>
            <person name="Larsson A."/>
            <person name="Li F.W."/>
            <person name="Perroud P.F."/>
            <person name="Phillips J."/>
            <person name="Ranjan P."/>
            <person name="Rokshar D.S."/>
            <person name="Rothfels C.J."/>
            <person name="Schneider L."/>
            <person name="Shu S."/>
            <person name="Stevenson D.W."/>
            <person name="Thummler F."/>
            <person name="Tillich M."/>
            <person name="Villarreal Aguilar J.C."/>
            <person name="Widiez T."/>
            <person name="Wong G.K."/>
            <person name="Wymore A."/>
            <person name="Zhang Y."/>
            <person name="Zimmer A.D."/>
            <person name="Quatrano R.S."/>
            <person name="Mayer K.F.X."/>
            <person name="Goodstein D."/>
            <person name="Casacuberta J.M."/>
            <person name="Vandepoele K."/>
            <person name="Reski R."/>
            <person name="Cuming A.C."/>
            <person name="Tuskan G.A."/>
            <person name="Maumus F."/>
            <person name="Salse J."/>
            <person name="Schmutz J."/>
            <person name="Rensing S.A."/>
        </authorList>
    </citation>
    <scope>NUCLEOTIDE SEQUENCE [LARGE SCALE GENOMIC DNA]</scope>
    <source>
        <strain evidence="2 3">cv. Gransden 2004</strain>
    </source>
</reference>
<dbReference type="AlphaFoldDB" id="A0A2K1K338"/>
<protein>
    <submittedName>
        <fullName evidence="1 2">Uncharacterized protein</fullName>
    </submittedName>
</protein>
<sequence length="53" mass="5881">MLPNELEYITSLKILHVQDYIKLKSLPTSMGSLFSLKNLNIRGCSSPLMAAIS</sequence>
<dbReference type="EMBL" id="ABEU02000009">
    <property type="protein sequence ID" value="PNR48188.1"/>
    <property type="molecule type" value="Genomic_DNA"/>
</dbReference>
<evidence type="ECO:0000313" key="3">
    <source>
        <dbReference type="Proteomes" id="UP000006727"/>
    </source>
</evidence>
<reference evidence="2" key="3">
    <citation type="submission" date="2020-12" db="UniProtKB">
        <authorList>
            <consortium name="EnsemblPlants"/>
        </authorList>
    </citation>
    <scope>IDENTIFICATION</scope>
</reference>
<proteinExistence type="predicted"/>
<dbReference type="Proteomes" id="UP000006727">
    <property type="component" value="Chromosome 9"/>
</dbReference>
<dbReference type="InParanoid" id="A0A2K1K338"/>
<name>A0A2K1K338_PHYPA</name>
<keyword evidence="3" id="KW-1185">Reference proteome</keyword>
<dbReference type="SUPFAM" id="SSF52058">
    <property type="entry name" value="L domain-like"/>
    <property type="match status" value="1"/>
</dbReference>
<accession>A0A2K1K338</accession>